<organism evidence="1 2">
    <name type="scientific">Decorospora gaudefroyi</name>
    <dbReference type="NCBI Taxonomy" id="184978"/>
    <lineage>
        <taxon>Eukaryota</taxon>
        <taxon>Fungi</taxon>
        <taxon>Dikarya</taxon>
        <taxon>Ascomycota</taxon>
        <taxon>Pezizomycotina</taxon>
        <taxon>Dothideomycetes</taxon>
        <taxon>Pleosporomycetidae</taxon>
        <taxon>Pleosporales</taxon>
        <taxon>Pleosporineae</taxon>
        <taxon>Pleosporaceae</taxon>
        <taxon>Decorospora</taxon>
    </lineage>
</organism>
<dbReference type="AlphaFoldDB" id="A0A6A5KR33"/>
<name>A0A6A5KR33_9PLEO</name>
<dbReference type="EMBL" id="ML975251">
    <property type="protein sequence ID" value="KAF1838590.1"/>
    <property type="molecule type" value="Genomic_DNA"/>
</dbReference>
<keyword evidence="2" id="KW-1185">Reference proteome</keyword>
<proteinExistence type="predicted"/>
<reference evidence="1" key="1">
    <citation type="submission" date="2020-01" db="EMBL/GenBank/DDBJ databases">
        <authorList>
            <consortium name="DOE Joint Genome Institute"/>
            <person name="Haridas S."/>
            <person name="Albert R."/>
            <person name="Binder M."/>
            <person name="Bloem J."/>
            <person name="Labutti K."/>
            <person name="Salamov A."/>
            <person name="Andreopoulos B."/>
            <person name="Baker S.E."/>
            <person name="Barry K."/>
            <person name="Bills G."/>
            <person name="Bluhm B.H."/>
            <person name="Cannon C."/>
            <person name="Castanera R."/>
            <person name="Culley D.E."/>
            <person name="Daum C."/>
            <person name="Ezra D."/>
            <person name="Gonzalez J.B."/>
            <person name="Henrissat B."/>
            <person name="Kuo A."/>
            <person name="Liang C."/>
            <person name="Lipzen A."/>
            <person name="Lutzoni F."/>
            <person name="Magnuson J."/>
            <person name="Mondo S."/>
            <person name="Nolan M."/>
            <person name="Ohm R."/>
            <person name="Pangilinan J."/>
            <person name="Park H.-J."/>
            <person name="Ramirez L."/>
            <person name="Alfaro M."/>
            <person name="Sun H."/>
            <person name="Tritt A."/>
            <person name="Yoshinaga Y."/>
            <person name="Zwiers L.-H."/>
            <person name="Turgeon B.G."/>
            <person name="Goodwin S.B."/>
            <person name="Spatafora J.W."/>
            <person name="Crous P.W."/>
            <person name="Grigoriev I.V."/>
        </authorList>
    </citation>
    <scope>NUCLEOTIDE SEQUENCE</scope>
    <source>
        <strain evidence="1">P77</strain>
    </source>
</reference>
<evidence type="ECO:0000313" key="1">
    <source>
        <dbReference type="EMBL" id="KAF1838590.1"/>
    </source>
</evidence>
<dbReference type="Proteomes" id="UP000800040">
    <property type="component" value="Unassembled WGS sequence"/>
</dbReference>
<accession>A0A6A5KR33</accession>
<protein>
    <submittedName>
        <fullName evidence="1">Uncharacterized protein</fullName>
    </submittedName>
</protein>
<evidence type="ECO:0000313" key="2">
    <source>
        <dbReference type="Proteomes" id="UP000800040"/>
    </source>
</evidence>
<sequence>MPIRYDKPRPIPDPYQETFLPIINDIYQDAHSNHPSDPPFHATTTYQVTTNSFPSARYPPLFCILLLLLLSLLGRYYGCRLCLAIATLSSMQLHALLLAHLRAPCPSSPWIGPMHCWVSVYRLFPSCLLSVSCFKGYPFTCVSLCYDTPPSRIASGDTVILRERDTSFEEEEEERLVRSELWSGVSPFSLCLKQHHMRASPWMKPRRVEWVYMLTIVSWRIKPPWHMREECQHSEAAQCFCLMNVMVSCLLPSSHLSLTTPTASLKRNACTIKKDR</sequence>
<gene>
    <name evidence="1" type="ORF">BDW02DRAFT_392391</name>
</gene>